<gene>
    <name evidence="3" type="ORF">STAS_24644</name>
</gene>
<name>A0A5A7QRB6_STRAF</name>
<dbReference type="Proteomes" id="UP000325081">
    <property type="component" value="Unassembled WGS sequence"/>
</dbReference>
<accession>A0A5A7QRB6</accession>
<feature type="compositionally biased region" description="Polar residues" evidence="2">
    <location>
        <begin position="93"/>
        <end position="102"/>
    </location>
</feature>
<dbReference type="InterPro" id="IPR007942">
    <property type="entry name" value="PLipase-like"/>
</dbReference>
<reference evidence="4" key="1">
    <citation type="journal article" date="2019" name="Curr. Biol.">
        <title>Genome Sequence of Striga asiatica Provides Insight into the Evolution of Plant Parasitism.</title>
        <authorList>
            <person name="Yoshida S."/>
            <person name="Kim S."/>
            <person name="Wafula E.K."/>
            <person name="Tanskanen J."/>
            <person name="Kim Y.M."/>
            <person name="Honaas L."/>
            <person name="Yang Z."/>
            <person name="Spallek T."/>
            <person name="Conn C.E."/>
            <person name="Ichihashi Y."/>
            <person name="Cheong K."/>
            <person name="Cui S."/>
            <person name="Der J.P."/>
            <person name="Gundlach H."/>
            <person name="Jiao Y."/>
            <person name="Hori C."/>
            <person name="Ishida J.K."/>
            <person name="Kasahara H."/>
            <person name="Kiba T."/>
            <person name="Kim M.S."/>
            <person name="Koo N."/>
            <person name="Laohavisit A."/>
            <person name="Lee Y.H."/>
            <person name="Lumba S."/>
            <person name="McCourt P."/>
            <person name="Mortimer J.C."/>
            <person name="Mutuku J.M."/>
            <person name="Nomura T."/>
            <person name="Sasaki-Sekimoto Y."/>
            <person name="Seto Y."/>
            <person name="Wang Y."/>
            <person name="Wakatake T."/>
            <person name="Sakakibara H."/>
            <person name="Demura T."/>
            <person name="Yamaguchi S."/>
            <person name="Yoneyama K."/>
            <person name="Manabe R.I."/>
            <person name="Nelson D.C."/>
            <person name="Schulman A.H."/>
            <person name="Timko M.P."/>
            <person name="dePamphilis C.W."/>
            <person name="Choi D."/>
            <person name="Shirasu K."/>
        </authorList>
    </citation>
    <scope>NUCLEOTIDE SEQUENCE [LARGE SCALE GENOMIC DNA]</scope>
    <source>
        <strain evidence="4">cv. UVA1</strain>
    </source>
</reference>
<feature type="compositionally biased region" description="Basic residues" evidence="2">
    <location>
        <begin position="1"/>
        <end position="15"/>
    </location>
</feature>
<proteinExistence type="predicted"/>
<dbReference type="PANTHER" id="PTHR35358">
    <property type="entry name" value="OS06G0711100 PROTEIN"/>
    <property type="match status" value="1"/>
</dbReference>
<evidence type="ECO:0000256" key="1">
    <source>
        <dbReference type="SAM" id="Coils"/>
    </source>
</evidence>
<organism evidence="3 4">
    <name type="scientific">Striga asiatica</name>
    <name type="common">Asiatic witchweed</name>
    <name type="synonym">Buchnera asiatica</name>
    <dbReference type="NCBI Taxonomy" id="4170"/>
    <lineage>
        <taxon>Eukaryota</taxon>
        <taxon>Viridiplantae</taxon>
        <taxon>Streptophyta</taxon>
        <taxon>Embryophyta</taxon>
        <taxon>Tracheophyta</taxon>
        <taxon>Spermatophyta</taxon>
        <taxon>Magnoliopsida</taxon>
        <taxon>eudicotyledons</taxon>
        <taxon>Gunneridae</taxon>
        <taxon>Pentapetalae</taxon>
        <taxon>asterids</taxon>
        <taxon>lamiids</taxon>
        <taxon>Lamiales</taxon>
        <taxon>Orobanchaceae</taxon>
        <taxon>Buchnereae</taxon>
        <taxon>Striga</taxon>
    </lineage>
</organism>
<comment type="caution">
    <text evidence="3">The sequence shown here is derived from an EMBL/GenBank/DDBJ whole genome shotgun (WGS) entry which is preliminary data.</text>
</comment>
<evidence type="ECO:0000313" key="3">
    <source>
        <dbReference type="EMBL" id="GER47536.1"/>
    </source>
</evidence>
<dbReference type="AlphaFoldDB" id="A0A5A7QRB6"/>
<feature type="region of interest" description="Disordered" evidence="2">
    <location>
        <begin position="1"/>
        <end position="47"/>
    </location>
</feature>
<protein>
    <submittedName>
        <fullName evidence="3">Arabidopsis phospholipase-like protein</fullName>
    </submittedName>
</protein>
<feature type="coiled-coil region" evidence="1">
    <location>
        <begin position="301"/>
        <end position="335"/>
    </location>
</feature>
<dbReference type="EMBL" id="BKCP01007959">
    <property type="protein sequence ID" value="GER47536.1"/>
    <property type="molecule type" value="Genomic_DNA"/>
</dbReference>
<dbReference type="Pfam" id="PF05278">
    <property type="entry name" value="PEARLI-4"/>
    <property type="match status" value="1"/>
</dbReference>
<feature type="compositionally biased region" description="Basic and acidic residues" evidence="2">
    <location>
        <begin position="103"/>
        <end position="117"/>
    </location>
</feature>
<keyword evidence="1" id="KW-0175">Coiled coil</keyword>
<dbReference type="PANTHER" id="PTHR35358:SF10">
    <property type="entry name" value="PLANT PHOSPHOLIPASE-LIKE PROTEIN"/>
    <property type="match status" value="1"/>
</dbReference>
<feature type="region of interest" description="Disordered" evidence="2">
    <location>
        <begin position="71"/>
        <end position="132"/>
    </location>
</feature>
<dbReference type="OrthoDB" id="913055at2759"/>
<evidence type="ECO:0000313" key="4">
    <source>
        <dbReference type="Proteomes" id="UP000325081"/>
    </source>
</evidence>
<evidence type="ECO:0000256" key="2">
    <source>
        <dbReference type="SAM" id="MobiDB-lite"/>
    </source>
</evidence>
<sequence>MAGTKRGRAGARKTGKSCPAKVKPAPPEPSQGSATIHSDSADLDFLPSRTVLRNVRARSASLRYPFRSSGTLHNAASEQTPKDLASQAPAGSPEQSILNNIHNTEEEHSSPLRRADNTKVANSSKGKSPSLEPIISQPVKYIDIQVPLIQCHNEKSTTHSFNVTENARGLHVSMEEEDPDDEEVESSLEPGFELVHGHKVRTETAPLIRSIFEKHGDIMSGTHMESPVSISNSLEQLSGVCGRLQRARFVELTRAELDAMLADVRDMERAGLRIVWLRERLEFVSRTWTDYSHYFRMKELVAENELSIGGLEKELDECRQQHLEMGRKISGLEDEVAAKRERTERMRSAVVSTRSRVKGLVDQSLVEGLL</sequence>
<keyword evidence="4" id="KW-1185">Reference proteome</keyword>